<reference evidence="1 2" key="1">
    <citation type="submission" date="2021-06" db="EMBL/GenBank/DDBJ databases">
        <title>Caerostris extrusa draft genome.</title>
        <authorList>
            <person name="Kono N."/>
            <person name="Arakawa K."/>
        </authorList>
    </citation>
    <scope>NUCLEOTIDE SEQUENCE [LARGE SCALE GENOMIC DNA]</scope>
</reference>
<proteinExistence type="predicted"/>
<accession>A0AAV4X728</accession>
<evidence type="ECO:0000313" key="2">
    <source>
        <dbReference type="Proteomes" id="UP001054945"/>
    </source>
</evidence>
<dbReference type="AlphaFoldDB" id="A0AAV4X728"/>
<comment type="caution">
    <text evidence="1">The sequence shown here is derived from an EMBL/GenBank/DDBJ whole genome shotgun (WGS) entry which is preliminary data.</text>
</comment>
<gene>
    <name evidence="1" type="ORF">CEXT_748331</name>
</gene>
<dbReference type="EMBL" id="BPLR01017374">
    <property type="protein sequence ID" value="GIY91062.1"/>
    <property type="molecule type" value="Genomic_DNA"/>
</dbReference>
<dbReference type="Proteomes" id="UP001054945">
    <property type="component" value="Unassembled WGS sequence"/>
</dbReference>
<protein>
    <submittedName>
        <fullName evidence="1">Uncharacterized protein</fullName>
    </submittedName>
</protein>
<sequence>MRNLRAGRSNFNVLAACVAVYNFRKKVLPNLRRLDLVLDNVNSYEIVEKGMLWYKEQHGQTTIPASVMGYHHGVQLWDIARIAYGVDMPKNT</sequence>
<keyword evidence="2" id="KW-1185">Reference proteome</keyword>
<name>A0AAV4X728_CAEEX</name>
<evidence type="ECO:0000313" key="1">
    <source>
        <dbReference type="EMBL" id="GIY91062.1"/>
    </source>
</evidence>
<organism evidence="1 2">
    <name type="scientific">Caerostris extrusa</name>
    <name type="common">Bark spider</name>
    <name type="synonym">Caerostris bankana</name>
    <dbReference type="NCBI Taxonomy" id="172846"/>
    <lineage>
        <taxon>Eukaryota</taxon>
        <taxon>Metazoa</taxon>
        <taxon>Ecdysozoa</taxon>
        <taxon>Arthropoda</taxon>
        <taxon>Chelicerata</taxon>
        <taxon>Arachnida</taxon>
        <taxon>Araneae</taxon>
        <taxon>Araneomorphae</taxon>
        <taxon>Entelegynae</taxon>
        <taxon>Araneoidea</taxon>
        <taxon>Araneidae</taxon>
        <taxon>Caerostris</taxon>
    </lineage>
</organism>